<dbReference type="STRING" id="1379870.SD10_16960"/>
<reference evidence="1 2" key="1">
    <citation type="journal article" date="2014" name="Curr. Microbiol.">
        <title>Spirosoma radiotolerans sp. nov., a gamma-radiation-resistant bacterium isolated from gamma ray-irradiated soil.</title>
        <authorList>
            <person name="Lee J.J."/>
            <person name="Srinivasan S."/>
            <person name="Lim S."/>
            <person name="Joe M."/>
            <person name="Im S."/>
            <person name="Bae S.I."/>
            <person name="Park K.R."/>
            <person name="Han J.H."/>
            <person name="Park S.H."/>
            <person name="Joo B.M."/>
            <person name="Park S.J."/>
            <person name="Kim M.K."/>
        </authorList>
    </citation>
    <scope>NUCLEOTIDE SEQUENCE [LARGE SCALE GENOMIC DNA]</scope>
    <source>
        <strain evidence="1 2">DG5A</strain>
    </source>
</reference>
<gene>
    <name evidence="1" type="ORF">SD10_16960</name>
</gene>
<dbReference type="Proteomes" id="UP000033054">
    <property type="component" value="Chromosome"/>
</dbReference>
<dbReference type="HOGENOM" id="CLU_2920477_0_0_10"/>
<dbReference type="EMBL" id="CP010429">
    <property type="protein sequence ID" value="AKD56343.1"/>
    <property type="molecule type" value="Genomic_DNA"/>
</dbReference>
<proteinExistence type="predicted"/>
<organism evidence="1 2">
    <name type="scientific">Spirosoma radiotolerans</name>
    <dbReference type="NCBI Taxonomy" id="1379870"/>
    <lineage>
        <taxon>Bacteria</taxon>
        <taxon>Pseudomonadati</taxon>
        <taxon>Bacteroidota</taxon>
        <taxon>Cytophagia</taxon>
        <taxon>Cytophagales</taxon>
        <taxon>Cytophagaceae</taxon>
        <taxon>Spirosoma</taxon>
    </lineage>
</organism>
<dbReference type="AlphaFoldDB" id="A0A0E3ZXC0"/>
<dbReference type="KEGG" id="srd:SD10_16960"/>
<sequence length="61" mass="7114">MALMPVFSASIVRKDQMPKKPFRKPYLLLVIVNTLTRFVYYMKSINFPPMFVANITPYTAL</sequence>
<name>A0A0E3ZXC0_9BACT</name>
<evidence type="ECO:0000313" key="2">
    <source>
        <dbReference type="Proteomes" id="UP000033054"/>
    </source>
</evidence>
<accession>A0A0E3ZXC0</accession>
<protein>
    <submittedName>
        <fullName evidence="1">Uncharacterized protein</fullName>
    </submittedName>
</protein>
<keyword evidence="2" id="KW-1185">Reference proteome</keyword>
<evidence type="ECO:0000313" key="1">
    <source>
        <dbReference type="EMBL" id="AKD56343.1"/>
    </source>
</evidence>
<dbReference type="PATRIC" id="fig|1379870.5.peg.3680"/>